<keyword evidence="2" id="KW-0378">Hydrolase</keyword>
<evidence type="ECO:0000313" key="7">
    <source>
        <dbReference type="Proteomes" id="UP000604825"/>
    </source>
</evidence>
<evidence type="ECO:0000256" key="4">
    <source>
        <dbReference type="ARBA" id="ARBA00023239"/>
    </source>
</evidence>
<dbReference type="AlphaFoldDB" id="A0A811SFS8"/>
<accession>A0A811SFS8</accession>
<dbReference type="GO" id="GO:0005737">
    <property type="term" value="C:cytoplasm"/>
    <property type="evidence" value="ECO:0007669"/>
    <property type="project" value="TreeGrafter"/>
</dbReference>
<dbReference type="InterPro" id="IPR007342">
    <property type="entry name" value="PsuG"/>
</dbReference>
<dbReference type="PANTHER" id="PTHR42909:SF1">
    <property type="entry name" value="CARBOHYDRATE KINASE PFKB DOMAIN-CONTAINING PROTEIN"/>
    <property type="match status" value="1"/>
</dbReference>
<dbReference type="Pfam" id="PF04227">
    <property type="entry name" value="Indigoidine_A"/>
    <property type="match status" value="1"/>
</dbReference>
<dbReference type="GO" id="GO:0046872">
    <property type="term" value="F:metal ion binding"/>
    <property type="evidence" value="ECO:0007669"/>
    <property type="project" value="UniProtKB-KW"/>
</dbReference>
<dbReference type="PANTHER" id="PTHR42909">
    <property type="entry name" value="ZGC:136858"/>
    <property type="match status" value="1"/>
</dbReference>
<evidence type="ECO:0000256" key="3">
    <source>
        <dbReference type="ARBA" id="ARBA00023211"/>
    </source>
</evidence>
<dbReference type="Gene3D" id="3.40.1790.10">
    <property type="entry name" value="Indigoidine synthase domain"/>
    <property type="match status" value="1"/>
</dbReference>
<keyword evidence="5" id="KW-0326">Glycosidase</keyword>
<gene>
    <name evidence="6" type="ORF">NCGR_LOCUS65756</name>
</gene>
<feature type="non-terminal residue" evidence="6">
    <location>
        <position position="1"/>
    </location>
</feature>
<comment type="caution">
    <text evidence="6">The sequence shown here is derived from an EMBL/GenBank/DDBJ whole genome shotgun (WGS) entry which is preliminary data.</text>
</comment>
<evidence type="ECO:0008006" key="8">
    <source>
        <dbReference type="Google" id="ProtNLM"/>
    </source>
</evidence>
<keyword evidence="3" id="KW-0464">Manganese</keyword>
<feature type="non-terminal residue" evidence="6">
    <location>
        <position position="56"/>
    </location>
</feature>
<dbReference type="GO" id="GO:0016798">
    <property type="term" value="F:hydrolase activity, acting on glycosyl bonds"/>
    <property type="evidence" value="ECO:0007669"/>
    <property type="project" value="UniProtKB-KW"/>
</dbReference>
<evidence type="ECO:0000256" key="5">
    <source>
        <dbReference type="ARBA" id="ARBA00023295"/>
    </source>
</evidence>
<proteinExistence type="predicted"/>
<keyword evidence="4" id="KW-0456">Lyase</keyword>
<dbReference type="InterPro" id="IPR022830">
    <property type="entry name" value="Indigdn_synthA-like"/>
</dbReference>
<evidence type="ECO:0000313" key="6">
    <source>
        <dbReference type="EMBL" id="CAD6341658.1"/>
    </source>
</evidence>
<dbReference type="SUPFAM" id="SSF110581">
    <property type="entry name" value="Indigoidine synthase A-like"/>
    <property type="match status" value="1"/>
</dbReference>
<dbReference type="GO" id="GO:0004730">
    <property type="term" value="F:pseudouridylate synthase activity"/>
    <property type="evidence" value="ECO:0007669"/>
    <property type="project" value="InterPro"/>
</dbReference>
<sequence>DKRIIGNAIAPFMLERVKQLTGGSSLEANIALVKNNALIGANIAVALSNLQQREMN</sequence>
<keyword evidence="7" id="KW-1185">Reference proteome</keyword>
<name>A0A811SFS8_9POAL</name>
<protein>
    <recommendedName>
        <fullName evidence="8">Pseudouridine-5-phosphate glycosidase</fullName>
    </recommendedName>
</protein>
<dbReference type="EMBL" id="CAJGYO010000262">
    <property type="protein sequence ID" value="CAD6341658.1"/>
    <property type="molecule type" value="Genomic_DNA"/>
</dbReference>
<reference evidence="6" key="1">
    <citation type="submission" date="2020-10" db="EMBL/GenBank/DDBJ databases">
        <authorList>
            <person name="Han B."/>
            <person name="Lu T."/>
            <person name="Zhao Q."/>
            <person name="Huang X."/>
            <person name="Zhao Y."/>
        </authorList>
    </citation>
    <scope>NUCLEOTIDE SEQUENCE</scope>
</reference>
<keyword evidence="1" id="KW-0479">Metal-binding</keyword>
<organism evidence="6 7">
    <name type="scientific">Miscanthus lutarioriparius</name>
    <dbReference type="NCBI Taxonomy" id="422564"/>
    <lineage>
        <taxon>Eukaryota</taxon>
        <taxon>Viridiplantae</taxon>
        <taxon>Streptophyta</taxon>
        <taxon>Embryophyta</taxon>
        <taxon>Tracheophyta</taxon>
        <taxon>Spermatophyta</taxon>
        <taxon>Magnoliopsida</taxon>
        <taxon>Liliopsida</taxon>
        <taxon>Poales</taxon>
        <taxon>Poaceae</taxon>
        <taxon>PACMAD clade</taxon>
        <taxon>Panicoideae</taxon>
        <taxon>Andropogonodae</taxon>
        <taxon>Andropogoneae</taxon>
        <taxon>Saccharinae</taxon>
        <taxon>Miscanthus</taxon>
    </lineage>
</organism>
<evidence type="ECO:0000256" key="1">
    <source>
        <dbReference type="ARBA" id="ARBA00022723"/>
    </source>
</evidence>
<dbReference type="OrthoDB" id="198885at2759"/>
<evidence type="ECO:0000256" key="2">
    <source>
        <dbReference type="ARBA" id="ARBA00022801"/>
    </source>
</evidence>
<dbReference type="Proteomes" id="UP000604825">
    <property type="component" value="Unassembled WGS sequence"/>
</dbReference>